<evidence type="ECO:0000313" key="1">
    <source>
        <dbReference type="EMBL" id="KAH7940510.1"/>
    </source>
</evidence>
<name>A0ACB8CCM4_DERSI</name>
<proteinExistence type="predicted"/>
<accession>A0ACB8CCM4</accession>
<dbReference type="Proteomes" id="UP000821865">
    <property type="component" value="Chromosome 7"/>
</dbReference>
<keyword evidence="2" id="KW-1185">Reference proteome</keyword>
<protein>
    <submittedName>
        <fullName evidence="1">Uncharacterized protein</fullName>
    </submittedName>
</protein>
<organism evidence="1 2">
    <name type="scientific">Dermacentor silvarum</name>
    <name type="common">Tick</name>
    <dbReference type="NCBI Taxonomy" id="543639"/>
    <lineage>
        <taxon>Eukaryota</taxon>
        <taxon>Metazoa</taxon>
        <taxon>Ecdysozoa</taxon>
        <taxon>Arthropoda</taxon>
        <taxon>Chelicerata</taxon>
        <taxon>Arachnida</taxon>
        <taxon>Acari</taxon>
        <taxon>Parasitiformes</taxon>
        <taxon>Ixodida</taxon>
        <taxon>Ixodoidea</taxon>
        <taxon>Ixodidae</taxon>
        <taxon>Rhipicephalinae</taxon>
        <taxon>Dermacentor</taxon>
    </lineage>
</organism>
<gene>
    <name evidence="1" type="ORF">HPB49_000967</name>
</gene>
<reference evidence="1" key="1">
    <citation type="submission" date="2020-05" db="EMBL/GenBank/DDBJ databases">
        <title>Large-scale comparative analyses of tick genomes elucidate their genetic diversity and vector capacities.</title>
        <authorList>
            <person name="Jia N."/>
            <person name="Wang J."/>
            <person name="Shi W."/>
            <person name="Du L."/>
            <person name="Sun Y."/>
            <person name="Zhan W."/>
            <person name="Jiang J."/>
            <person name="Wang Q."/>
            <person name="Zhang B."/>
            <person name="Ji P."/>
            <person name="Sakyi L.B."/>
            <person name="Cui X."/>
            <person name="Yuan T."/>
            <person name="Jiang B."/>
            <person name="Yang W."/>
            <person name="Lam T.T.-Y."/>
            <person name="Chang Q."/>
            <person name="Ding S."/>
            <person name="Wang X."/>
            <person name="Zhu J."/>
            <person name="Ruan X."/>
            <person name="Zhao L."/>
            <person name="Wei J."/>
            <person name="Que T."/>
            <person name="Du C."/>
            <person name="Cheng J."/>
            <person name="Dai P."/>
            <person name="Han X."/>
            <person name="Huang E."/>
            <person name="Gao Y."/>
            <person name="Liu J."/>
            <person name="Shao H."/>
            <person name="Ye R."/>
            <person name="Li L."/>
            <person name="Wei W."/>
            <person name="Wang X."/>
            <person name="Wang C."/>
            <person name="Yang T."/>
            <person name="Huo Q."/>
            <person name="Li W."/>
            <person name="Guo W."/>
            <person name="Chen H."/>
            <person name="Zhou L."/>
            <person name="Ni X."/>
            <person name="Tian J."/>
            <person name="Zhou Y."/>
            <person name="Sheng Y."/>
            <person name="Liu T."/>
            <person name="Pan Y."/>
            <person name="Xia L."/>
            <person name="Li J."/>
            <person name="Zhao F."/>
            <person name="Cao W."/>
        </authorList>
    </citation>
    <scope>NUCLEOTIDE SEQUENCE</scope>
    <source>
        <strain evidence="1">Dsil-2018</strain>
    </source>
</reference>
<evidence type="ECO:0000313" key="2">
    <source>
        <dbReference type="Proteomes" id="UP000821865"/>
    </source>
</evidence>
<comment type="caution">
    <text evidence="1">The sequence shown here is derived from an EMBL/GenBank/DDBJ whole genome shotgun (WGS) entry which is preliminary data.</text>
</comment>
<sequence length="294" mass="32199">MPGASATWAPQPKVMAPMPEPYRAALATLEERLNRRLQDELIRLTTQFTQTVENVFARMMSTISPLLNVPLSVWSVYWKPAPGDRDASWLAQIPNLTPHLCVIGGEFNAPSRTGPPATLYMRFNQPPRRTLPGSLRNLPVRGMSSQTPGAVTISLSEYKHAYLFPLFSGMHSELHSEISPENGRCLTTCKKPDVPPHVLCSLLTPRQSPTNIFSTSGRPGKTPKIYTSPAAKPCLTEFALTAQLPTQPNMLTDWLVKIGSGIVNHLTATQEPAAFGAPSEDYPSAPAFAQLEKT</sequence>
<dbReference type="EMBL" id="CM023476">
    <property type="protein sequence ID" value="KAH7940510.1"/>
    <property type="molecule type" value="Genomic_DNA"/>
</dbReference>